<accession>A0A5C7WJZ3</accession>
<gene>
    <name evidence="2" type="ORF">E6Q51_03545</name>
</gene>
<organism evidence="2 3">
    <name type="scientific">Methylophilus methylotrophus</name>
    <name type="common">Bacterium W3A1</name>
    <dbReference type="NCBI Taxonomy" id="17"/>
    <lineage>
        <taxon>Bacteria</taxon>
        <taxon>Pseudomonadati</taxon>
        <taxon>Pseudomonadota</taxon>
        <taxon>Betaproteobacteria</taxon>
        <taxon>Nitrosomonadales</taxon>
        <taxon>Methylophilaceae</taxon>
        <taxon>Methylophilus</taxon>
    </lineage>
</organism>
<name>A0A5C7WJZ3_METME</name>
<dbReference type="AlphaFoldDB" id="A0A5C7WJZ3"/>
<protein>
    <submittedName>
        <fullName evidence="2">Uncharacterized protein</fullName>
    </submittedName>
</protein>
<comment type="caution">
    <text evidence="2">The sequence shown here is derived from an EMBL/GenBank/DDBJ whole genome shotgun (WGS) entry which is preliminary data.</text>
</comment>
<keyword evidence="1" id="KW-1133">Transmembrane helix</keyword>
<proteinExistence type="predicted"/>
<reference evidence="2 3" key="1">
    <citation type="submission" date="2018-09" db="EMBL/GenBank/DDBJ databases">
        <title>Metagenome Assembled Genomes from an Advanced Water Purification Facility.</title>
        <authorList>
            <person name="Stamps B.W."/>
            <person name="Spear J.R."/>
        </authorList>
    </citation>
    <scope>NUCLEOTIDE SEQUENCE [LARGE SCALE GENOMIC DNA]</scope>
    <source>
        <strain evidence="2">Bin_42_2</strain>
    </source>
</reference>
<feature type="transmembrane region" description="Helical" evidence="1">
    <location>
        <begin position="56"/>
        <end position="75"/>
    </location>
</feature>
<dbReference type="EMBL" id="SSGG01000059">
    <property type="protein sequence ID" value="TXI37329.1"/>
    <property type="molecule type" value="Genomic_DNA"/>
</dbReference>
<keyword evidence="1" id="KW-0812">Transmembrane</keyword>
<feature type="transmembrane region" description="Helical" evidence="1">
    <location>
        <begin position="29"/>
        <end position="49"/>
    </location>
</feature>
<evidence type="ECO:0000313" key="3">
    <source>
        <dbReference type="Proteomes" id="UP000321374"/>
    </source>
</evidence>
<evidence type="ECO:0000313" key="2">
    <source>
        <dbReference type="EMBL" id="TXI37329.1"/>
    </source>
</evidence>
<sequence length="193" mass="20908">MRIKLFVGLVCVALGLGVAIYQAFQTNWLNALSALLLGPSVGIAFLLGFETSRESFYIQALVGLTAILGIMAILFEHRAFDFKRTEAHAAVLGAFVRMQLACPVMNTELSKIQKEGIMACALQDNSDQVSAIAELQKTTTLGPTLSLVDSVRSAAQKPNADWCAEAFRVAQPLCTEAFVGVRESSKQLLLQKK</sequence>
<evidence type="ECO:0000256" key="1">
    <source>
        <dbReference type="SAM" id="Phobius"/>
    </source>
</evidence>
<dbReference type="Proteomes" id="UP000321374">
    <property type="component" value="Unassembled WGS sequence"/>
</dbReference>
<keyword evidence="1" id="KW-0472">Membrane</keyword>